<dbReference type="EMBL" id="BAAATJ010000017">
    <property type="protein sequence ID" value="GAA2405489.1"/>
    <property type="molecule type" value="Genomic_DNA"/>
</dbReference>
<evidence type="ECO:0000313" key="4">
    <source>
        <dbReference type="EMBL" id="GAA2405489.1"/>
    </source>
</evidence>
<organism evidence="4 5">
    <name type="scientific">Streptomyces glaucosporus</name>
    <dbReference type="NCBI Taxonomy" id="284044"/>
    <lineage>
        <taxon>Bacteria</taxon>
        <taxon>Bacillati</taxon>
        <taxon>Actinomycetota</taxon>
        <taxon>Actinomycetes</taxon>
        <taxon>Kitasatosporales</taxon>
        <taxon>Streptomycetaceae</taxon>
        <taxon>Streptomyces</taxon>
    </lineage>
</organism>
<keyword evidence="2" id="KW-0479">Metal-binding</keyword>
<evidence type="ECO:0000259" key="3">
    <source>
        <dbReference type="Pfam" id="PF13359"/>
    </source>
</evidence>
<feature type="domain" description="DDE Tnp4" evidence="3">
    <location>
        <begin position="4"/>
        <end position="84"/>
    </location>
</feature>
<accession>A0ABN3IK08</accession>
<gene>
    <name evidence="4" type="ORF">GCM10010420_36640</name>
</gene>
<evidence type="ECO:0000256" key="1">
    <source>
        <dbReference type="ARBA" id="ARBA00001968"/>
    </source>
</evidence>
<dbReference type="Pfam" id="PF13359">
    <property type="entry name" value="DDE_Tnp_4"/>
    <property type="match status" value="1"/>
</dbReference>
<comment type="cofactor">
    <cofactor evidence="1">
        <name>a divalent metal cation</name>
        <dbReference type="ChEBI" id="CHEBI:60240"/>
    </cofactor>
</comment>
<keyword evidence="5" id="KW-1185">Reference proteome</keyword>
<proteinExistence type="predicted"/>
<comment type="caution">
    <text evidence="4">The sequence shown here is derived from an EMBL/GenBank/DDBJ whole genome shotgun (WGS) entry which is preliminary data.</text>
</comment>
<dbReference type="InterPro" id="IPR027806">
    <property type="entry name" value="HARBI1_dom"/>
</dbReference>
<reference evidence="4 5" key="1">
    <citation type="journal article" date="2019" name="Int. J. Syst. Evol. Microbiol.">
        <title>The Global Catalogue of Microorganisms (GCM) 10K type strain sequencing project: providing services to taxonomists for standard genome sequencing and annotation.</title>
        <authorList>
            <consortium name="The Broad Institute Genomics Platform"/>
            <consortium name="The Broad Institute Genome Sequencing Center for Infectious Disease"/>
            <person name="Wu L."/>
            <person name="Ma J."/>
        </authorList>
    </citation>
    <scope>NUCLEOTIDE SEQUENCE [LARGE SCALE GENOMIC DNA]</scope>
    <source>
        <strain evidence="4 5">JCM 6921</strain>
    </source>
</reference>
<dbReference type="Proteomes" id="UP001500058">
    <property type="component" value="Unassembled WGS sequence"/>
</dbReference>
<name>A0ABN3IK08_9ACTN</name>
<evidence type="ECO:0000313" key="5">
    <source>
        <dbReference type="Proteomes" id="UP001500058"/>
    </source>
</evidence>
<protein>
    <recommendedName>
        <fullName evidence="3">DDE Tnp4 domain-containing protein</fullName>
    </recommendedName>
</protein>
<evidence type="ECO:0000256" key="2">
    <source>
        <dbReference type="ARBA" id="ARBA00022723"/>
    </source>
</evidence>
<sequence>MTEAGAACWADQAYRGAGPAVRVPYWGRWAKLSAGQQAHNRSHARIRALGEQAVAALTSWQLLRKLRCSTTRITGLVQAVLILHLAVSA</sequence>